<dbReference type="SUPFAM" id="SSF53335">
    <property type="entry name" value="S-adenosyl-L-methionine-dependent methyltransferases"/>
    <property type="match status" value="1"/>
</dbReference>
<dbReference type="GO" id="GO:0003886">
    <property type="term" value="F:DNA (cytosine-5-)-methyltransferase activity"/>
    <property type="evidence" value="ECO:0007669"/>
    <property type="project" value="UniProtKB-EC"/>
</dbReference>
<dbReference type="GO" id="GO:0032259">
    <property type="term" value="P:methylation"/>
    <property type="evidence" value="ECO:0007669"/>
    <property type="project" value="UniProtKB-KW"/>
</dbReference>
<reference evidence="9" key="3">
    <citation type="submission" date="2015-06" db="UniProtKB">
        <authorList>
            <consortium name="EnsemblPlants"/>
        </authorList>
    </citation>
    <scope>IDENTIFICATION</scope>
    <source>
        <strain evidence="9">cv. Jemalong A17</strain>
    </source>
</reference>
<name>A0A072TCN4_MEDTR</name>
<dbReference type="EC" id="2.1.1.37" evidence="6"/>
<dbReference type="PRINTS" id="PR00105">
    <property type="entry name" value="C5METTRFRASE"/>
</dbReference>
<keyword evidence="10" id="KW-1185">Reference proteome</keyword>
<reference evidence="8 10" key="2">
    <citation type="journal article" date="2014" name="BMC Genomics">
        <title>An improved genome release (version Mt4.0) for the model legume Medicago truncatula.</title>
        <authorList>
            <person name="Tang H."/>
            <person name="Krishnakumar V."/>
            <person name="Bidwell S."/>
            <person name="Rosen B."/>
            <person name="Chan A."/>
            <person name="Zhou S."/>
            <person name="Gentzbittel L."/>
            <person name="Childs K.L."/>
            <person name="Yandell M."/>
            <person name="Gundlach H."/>
            <person name="Mayer K.F."/>
            <person name="Schwartz D.C."/>
            <person name="Town C.D."/>
        </authorList>
    </citation>
    <scope>GENOME REANNOTATION</scope>
    <source>
        <strain evidence="8">A17</strain>
        <strain evidence="9 10">cv. Jemalong A17</strain>
    </source>
</reference>
<evidence type="ECO:0000256" key="4">
    <source>
        <dbReference type="PROSITE-ProRule" id="PRU01016"/>
    </source>
</evidence>
<accession>A0A072TCN4</accession>
<dbReference type="Gene3D" id="3.90.120.10">
    <property type="entry name" value="DNA Methylase, subunit A, domain 2"/>
    <property type="match status" value="1"/>
</dbReference>
<feature type="active site" evidence="4">
    <location>
        <position position="118"/>
    </location>
</feature>
<dbReference type="PANTHER" id="PTHR10629">
    <property type="entry name" value="CYTOSINE-SPECIFIC METHYLTRANSFERASE"/>
    <property type="match status" value="1"/>
</dbReference>
<reference evidence="8 10" key="1">
    <citation type="journal article" date="2011" name="Nature">
        <title>The Medicago genome provides insight into the evolution of rhizobial symbioses.</title>
        <authorList>
            <person name="Young N.D."/>
            <person name="Debelle F."/>
            <person name="Oldroyd G.E."/>
            <person name="Geurts R."/>
            <person name="Cannon S.B."/>
            <person name="Udvardi M.K."/>
            <person name="Benedito V.A."/>
            <person name="Mayer K.F."/>
            <person name="Gouzy J."/>
            <person name="Schoof H."/>
            <person name="Van de Peer Y."/>
            <person name="Proost S."/>
            <person name="Cook D.R."/>
            <person name="Meyers B.C."/>
            <person name="Spannagl M."/>
            <person name="Cheung F."/>
            <person name="De Mita S."/>
            <person name="Krishnakumar V."/>
            <person name="Gundlach H."/>
            <person name="Zhou S."/>
            <person name="Mudge J."/>
            <person name="Bharti A.K."/>
            <person name="Murray J.D."/>
            <person name="Naoumkina M.A."/>
            <person name="Rosen B."/>
            <person name="Silverstein K.A."/>
            <person name="Tang H."/>
            <person name="Rombauts S."/>
            <person name="Zhao P.X."/>
            <person name="Zhou P."/>
            <person name="Barbe V."/>
            <person name="Bardou P."/>
            <person name="Bechner M."/>
            <person name="Bellec A."/>
            <person name="Berger A."/>
            <person name="Berges H."/>
            <person name="Bidwell S."/>
            <person name="Bisseling T."/>
            <person name="Choisne N."/>
            <person name="Couloux A."/>
            <person name="Denny R."/>
            <person name="Deshpande S."/>
            <person name="Dai X."/>
            <person name="Doyle J.J."/>
            <person name="Dudez A.M."/>
            <person name="Farmer A.D."/>
            <person name="Fouteau S."/>
            <person name="Franken C."/>
            <person name="Gibelin C."/>
            <person name="Gish J."/>
            <person name="Goldstein S."/>
            <person name="Gonzalez A.J."/>
            <person name="Green P.J."/>
            <person name="Hallab A."/>
            <person name="Hartog M."/>
            <person name="Hua A."/>
            <person name="Humphray S.J."/>
            <person name="Jeong D.H."/>
            <person name="Jing Y."/>
            <person name="Jocker A."/>
            <person name="Kenton S.M."/>
            <person name="Kim D.J."/>
            <person name="Klee K."/>
            <person name="Lai H."/>
            <person name="Lang C."/>
            <person name="Lin S."/>
            <person name="Macmil S.L."/>
            <person name="Magdelenat G."/>
            <person name="Matthews L."/>
            <person name="McCorrison J."/>
            <person name="Monaghan E.L."/>
            <person name="Mun J.H."/>
            <person name="Najar F.Z."/>
            <person name="Nicholson C."/>
            <person name="Noirot C."/>
            <person name="O'Bleness M."/>
            <person name="Paule C.R."/>
            <person name="Poulain J."/>
            <person name="Prion F."/>
            <person name="Qin B."/>
            <person name="Qu C."/>
            <person name="Retzel E.F."/>
            <person name="Riddle C."/>
            <person name="Sallet E."/>
            <person name="Samain S."/>
            <person name="Samson N."/>
            <person name="Sanders I."/>
            <person name="Saurat O."/>
            <person name="Scarpelli C."/>
            <person name="Schiex T."/>
            <person name="Segurens B."/>
            <person name="Severin A.J."/>
            <person name="Sherrier D.J."/>
            <person name="Shi R."/>
            <person name="Sims S."/>
            <person name="Singer S.R."/>
            <person name="Sinharoy S."/>
            <person name="Sterck L."/>
            <person name="Viollet A."/>
            <person name="Wang B.B."/>
            <person name="Wang K."/>
            <person name="Wang M."/>
            <person name="Wang X."/>
            <person name="Warfsmann J."/>
            <person name="Weissenbach J."/>
            <person name="White D.D."/>
            <person name="White J.D."/>
            <person name="Wiley G.B."/>
            <person name="Wincker P."/>
            <person name="Xing Y."/>
            <person name="Yang L."/>
            <person name="Yao Z."/>
            <person name="Ying F."/>
            <person name="Zhai J."/>
            <person name="Zhou L."/>
            <person name="Zuber A."/>
            <person name="Denarie J."/>
            <person name="Dixon R.A."/>
            <person name="May G.D."/>
            <person name="Schwartz D.C."/>
            <person name="Rogers J."/>
            <person name="Quetier F."/>
            <person name="Town C.D."/>
            <person name="Roe B.A."/>
        </authorList>
    </citation>
    <scope>NUCLEOTIDE SEQUENCE [LARGE SCALE GENOMIC DNA]</scope>
    <source>
        <strain evidence="8">A17</strain>
        <strain evidence="9 10">cv. Jemalong A17</strain>
    </source>
</reference>
<dbReference type="InterPro" id="IPR050390">
    <property type="entry name" value="C5-Methyltransferase"/>
</dbReference>
<organism evidence="8 10">
    <name type="scientific">Medicago truncatula</name>
    <name type="common">Barrel medic</name>
    <name type="synonym">Medicago tribuloides</name>
    <dbReference type="NCBI Taxonomy" id="3880"/>
    <lineage>
        <taxon>Eukaryota</taxon>
        <taxon>Viridiplantae</taxon>
        <taxon>Streptophyta</taxon>
        <taxon>Embryophyta</taxon>
        <taxon>Tracheophyta</taxon>
        <taxon>Spermatophyta</taxon>
        <taxon>Magnoliopsida</taxon>
        <taxon>eudicotyledons</taxon>
        <taxon>Gunneridae</taxon>
        <taxon>Pentapetalae</taxon>
        <taxon>rosids</taxon>
        <taxon>fabids</taxon>
        <taxon>Fabales</taxon>
        <taxon>Fabaceae</taxon>
        <taxon>Papilionoideae</taxon>
        <taxon>50 kb inversion clade</taxon>
        <taxon>NPAAA clade</taxon>
        <taxon>Hologalegina</taxon>
        <taxon>IRL clade</taxon>
        <taxon>Trifolieae</taxon>
        <taxon>Medicago</taxon>
    </lineage>
</organism>
<dbReference type="InterPro" id="IPR001525">
    <property type="entry name" value="C5_MeTfrase"/>
</dbReference>
<proteinExistence type="inferred from homology"/>
<dbReference type="Gene3D" id="3.40.50.150">
    <property type="entry name" value="Vaccinia Virus protein VP39"/>
    <property type="match status" value="1"/>
</dbReference>
<dbReference type="InterPro" id="IPR029063">
    <property type="entry name" value="SAM-dependent_MTases_sf"/>
</dbReference>
<dbReference type="HOGENOM" id="CLU_006958_2_2_1"/>
<evidence type="ECO:0000256" key="7">
    <source>
        <dbReference type="SAM" id="MobiDB-lite"/>
    </source>
</evidence>
<feature type="non-terminal residue" evidence="8">
    <location>
        <position position="311"/>
    </location>
</feature>
<keyword evidence="2 4" id="KW-0808">Transferase</keyword>
<evidence type="ECO:0000256" key="5">
    <source>
        <dbReference type="RuleBase" id="RU000416"/>
    </source>
</evidence>
<evidence type="ECO:0000256" key="6">
    <source>
        <dbReference type="RuleBase" id="RU000417"/>
    </source>
</evidence>
<dbReference type="EMBL" id="KL404600">
    <property type="protein sequence ID" value="KEH15182.1"/>
    <property type="molecule type" value="Genomic_DNA"/>
</dbReference>
<dbReference type="PROSITE" id="PS51679">
    <property type="entry name" value="SAM_MT_C5"/>
    <property type="match status" value="1"/>
</dbReference>
<dbReference type="Proteomes" id="UP000002051">
    <property type="component" value="Unassembled WGS sequence"/>
</dbReference>
<evidence type="ECO:0000313" key="9">
    <source>
        <dbReference type="EnsemblPlants" id="KEH15182"/>
    </source>
</evidence>
<keyword evidence="3 4" id="KW-0949">S-adenosyl-L-methionine</keyword>
<feature type="region of interest" description="Disordered" evidence="7">
    <location>
        <begin position="1"/>
        <end position="31"/>
    </location>
</feature>
<gene>
    <name evidence="9" type="primary">25481812</name>
    <name evidence="8" type="ORF">MTR_1876s0010</name>
</gene>
<dbReference type="STRING" id="3880.A0A072TCN4"/>
<evidence type="ECO:0000256" key="1">
    <source>
        <dbReference type="ARBA" id="ARBA00022603"/>
    </source>
</evidence>
<dbReference type="NCBIfam" id="TIGR00675">
    <property type="entry name" value="dcm"/>
    <property type="match status" value="1"/>
</dbReference>
<dbReference type="PANTHER" id="PTHR10629:SF52">
    <property type="entry name" value="DNA (CYTOSINE-5)-METHYLTRANSFERASE 1"/>
    <property type="match status" value="1"/>
</dbReference>
<evidence type="ECO:0000313" key="8">
    <source>
        <dbReference type="EMBL" id="KEH15182.1"/>
    </source>
</evidence>
<sequence>MAQSSDGQFSLHPLSQRRCPPDQPDGSGNSKNAYLSMTYTAIDLFSGCGGLSRGLKDAGFDVLGAVEIDGKARETYSLNHADIPLVGDDIRKVSARQLLTRCGLRKGELDLLAGCPPCQGFSTLRVRNGKLAATDSRNDLIDEFARLALGLRPKMIMMENVPALARYDKFGKFVADLKANGYNIVTRVLDVGAFGVPQRRKRLILSASRIGQPQLAAEAASRITVRNAIGHLPHAGQSGDPLHDLTSPRRSARVQAIIEAIPKDGGSRHSLPESLQLNCHANTSGFNDVYGRMKWDDVAPTITSGCCNPSK</sequence>
<dbReference type="PROSITE" id="PS00094">
    <property type="entry name" value="C5_MTASE_1"/>
    <property type="match status" value="1"/>
</dbReference>
<comment type="catalytic activity">
    <reaction evidence="6">
        <text>a 2'-deoxycytidine in DNA + S-adenosyl-L-methionine = a 5-methyl-2'-deoxycytidine in DNA + S-adenosyl-L-homocysteine + H(+)</text>
        <dbReference type="Rhea" id="RHEA:13681"/>
        <dbReference type="Rhea" id="RHEA-COMP:11369"/>
        <dbReference type="Rhea" id="RHEA-COMP:11370"/>
        <dbReference type="ChEBI" id="CHEBI:15378"/>
        <dbReference type="ChEBI" id="CHEBI:57856"/>
        <dbReference type="ChEBI" id="CHEBI:59789"/>
        <dbReference type="ChEBI" id="CHEBI:85452"/>
        <dbReference type="ChEBI" id="CHEBI:85454"/>
        <dbReference type="EC" id="2.1.1.37"/>
    </reaction>
</comment>
<dbReference type="Pfam" id="PF00145">
    <property type="entry name" value="DNA_methylase"/>
    <property type="match status" value="1"/>
</dbReference>
<comment type="similarity">
    <text evidence="4 5">Belongs to the class I-like SAM-binding methyltransferase superfamily. C5-methyltransferase family.</text>
</comment>
<dbReference type="AlphaFoldDB" id="A0A072TCN4"/>
<dbReference type="InterPro" id="IPR018117">
    <property type="entry name" value="C5_DNA_meth_AS"/>
</dbReference>
<evidence type="ECO:0000256" key="2">
    <source>
        <dbReference type="ARBA" id="ARBA00022679"/>
    </source>
</evidence>
<evidence type="ECO:0000313" key="10">
    <source>
        <dbReference type="Proteomes" id="UP000002051"/>
    </source>
</evidence>
<keyword evidence="1 4" id="KW-0489">Methyltransferase</keyword>
<dbReference type="EnsemblPlants" id="KEH15182">
    <property type="protein sequence ID" value="KEH15182"/>
    <property type="gene ID" value="MTR_1876s0010"/>
</dbReference>
<evidence type="ECO:0000256" key="3">
    <source>
        <dbReference type="ARBA" id="ARBA00022691"/>
    </source>
</evidence>
<protein>
    <recommendedName>
        <fullName evidence="6">Cytosine-specific methyltransferase</fullName>
        <ecNumber evidence="6">2.1.1.37</ecNumber>
    </recommendedName>
</protein>